<feature type="modified residue" description="4-aspartylphosphate" evidence="2">
    <location>
        <position position="108"/>
    </location>
</feature>
<dbReference type="InterPro" id="IPR011006">
    <property type="entry name" value="CheY-like_superfamily"/>
</dbReference>
<dbReference type="GO" id="GO:0000160">
    <property type="term" value="P:phosphorelay signal transduction system"/>
    <property type="evidence" value="ECO:0007669"/>
    <property type="project" value="InterPro"/>
</dbReference>
<keyword evidence="1 2" id="KW-0597">Phosphoprotein</keyword>
<sequence>MGGSPGRGSRDSPVPAGLRVLVAEDNRINQRVAQRMLEALGCTVVVADDGVQACERVGIAKPDALDRAARVASVGGAGAGGAAVDAGDEESGPRGEGLACDFDVLMCDVQMPEMDGLTATRVMRAAGVRSRRGDPLPIVAVTANVFDSDRAQCTSAGMDDFLAKPLSRSALAAMLKRFGAGDGETKVTLG</sequence>
<dbReference type="SUPFAM" id="SSF52172">
    <property type="entry name" value="CheY-like"/>
    <property type="match status" value="2"/>
</dbReference>
<evidence type="ECO:0000259" key="3">
    <source>
        <dbReference type="PROSITE" id="PS50110"/>
    </source>
</evidence>
<dbReference type="PROSITE" id="PS50110">
    <property type="entry name" value="RESPONSE_REGULATORY"/>
    <property type="match status" value="1"/>
</dbReference>
<dbReference type="EMBL" id="HBFS01008611">
    <property type="protein sequence ID" value="CAD8912671.1"/>
    <property type="molecule type" value="Transcribed_RNA"/>
</dbReference>
<dbReference type="PANTHER" id="PTHR45339:SF6">
    <property type="entry name" value="SENSORY HISTIDINE PROTEIN KINASE"/>
    <property type="match status" value="1"/>
</dbReference>
<protein>
    <recommendedName>
        <fullName evidence="3">Response regulatory domain-containing protein</fullName>
    </recommendedName>
</protein>
<dbReference type="SMART" id="SM00448">
    <property type="entry name" value="REC"/>
    <property type="match status" value="1"/>
</dbReference>
<dbReference type="Pfam" id="PF00072">
    <property type="entry name" value="Response_reg"/>
    <property type="match status" value="1"/>
</dbReference>
<evidence type="ECO:0000256" key="1">
    <source>
        <dbReference type="ARBA" id="ARBA00022553"/>
    </source>
</evidence>
<organism evidence="4">
    <name type="scientific">Bicosoecida sp. CB-2014</name>
    <dbReference type="NCBI Taxonomy" id="1486930"/>
    <lineage>
        <taxon>Eukaryota</taxon>
        <taxon>Sar</taxon>
        <taxon>Stramenopiles</taxon>
        <taxon>Bigyra</taxon>
        <taxon>Opalozoa</taxon>
        <taxon>Bicosoecida</taxon>
    </lineage>
</organism>
<dbReference type="AlphaFoldDB" id="A0A7S1G6X9"/>
<dbReference type="Gene3D" id="3.40.50.2300">
    <property type="match status" value="1"/>
</dbReference>
<dbReference type="CDD" id="cd17546">
    <property type="entry name" value="REC_hyHK_CKI1_RcsC-like"/>
    <property type="match status" value="1"/>
</dbReference>
<dbReference type="PANTHER" id="PTHR45339">
    <property type="entry name" value="HYBRID SIGNAL TRANSDUCTION HISTIDINE KINASE J"/>
    <property type="match status" value="1"/>
</dbReference>
<accession>A0A7S1G6X9</accession>
<gene>
    <name evidence="4" type="ORF">BSP0115_LOCUS5921</name>
</gene>
<dbReference type="InterPro" id="IPR001789">
    <property type="entry name" value="Sig_transdc_resp-reg_receiver"/>
</dbReference>
<reference evidence="4" key="1">
    <citation type="submission" date="2021-01" db="EMBL/GenBank/DDBJ databases">
        <authorList>
            <person name="Corre E."/>
            <person name="Pelletier E."/>
            <person name="Niang G."/>
            <person name="Scheremetjew M."/>
            <person name="Finn R."/>
            <person name="Kale V."/>
            <person name="Holt S."/>
            <person name="Cochrane G."/>
            <person name="Meng A."/>
            <person name="Brown T."/>
            <person name="Cohen L."/>
        </authorList>
    </citation>
    <scope>NUCLEOTIDE SEQUENCE</scope>
    <source>
        <strain evidence="4">Ms1</strain>
    </source>
</reference>
<proteinExistence type="predicted"/>
<evidence type="ECO:0000313" key="4">
    <source>
        <dbReference type="EMBL" id="CAD8912671.1"/>
    </source>
</evidence>
<feature type="domain" description="Response regulatory" evidence="3">
    <location>
        <begin position="19"/>
        <end position="179"/>
    </location>
</feature>
<evidence type="ECO:0000256" key="2">
    <source>
        <dbReference type="PROSITE-ProRule" id="PRU00169"/>
    </source>
</evidence>
<name>A0A7S1G6X9_9STRA</name>